<keyword evidence="2" id="KW-0963">Cytoplasm</keyword>
<evidence type="ECO:0000256" key="4">
    <source>
        <dbReference type="ARBA" id="ARBA00022801"/>
    </source>
</evidence>
<dbReference type="FunFam" id="3.40.50.300:FF:000108">
    <property type="entry name" value="ATP-dependent RNA helicase RhlE"/>
    <property type="match status" value="1"/>
</dbReference>
<dbReference type="RefSeq" id="WP_353715277.1">
    <property type="nucleotide sequence ID" value="NZ_CP159307.1"/>
</dbReference>
<evidence type="ECO:0000313" key="15">
    <source>
        <dbReference type="EMBL" id="XCH34092.1"/>
    </source>
</evidence>
<dbReference type="Pfam" id="PF00270">
    <property type="entry name" value="DEAD"/>
    <property type="match status" value="1"/>
</dbReference>
<accession>A0AAU8GC81</accession>
<evidence type="ECO:0000256" key="9">
    <source>
        <dbReference type="PROSITE-ProRule" id="PRU00552"/>
    </source>
</evidence>
<evidence type="ECO:0000259" key="12">
    <source>
        <dbReference type="PROSITE" id="PS51192"/>
    </source>
</evidence>
<evidence type="ECO:0000256" key="7">
    <source>
        <dbReference type="ARBA" id="ARBA00038437"/>
    </source>
</evidence>
<dbReference type="SMART" id="SM00490">
    <property type="entry name" value="HELICc"/>
    <property type="match status" value="1"/>
</dbReference>
<dbReference type="AlphaFoldDB" id="A0AAU8GC81"/>
<feature type="domain" description="Helicase C-terminal" evidence="13">
    <location>
        <begin position="229"/>
        <end position="374"/>
    </location>
</feature>
<reference evidence="15" key="1">
    <citation type="submission" date="2024-06" db="EMBL/GenBank/DDBJ databases">
        <title>A Novel Isolate, Dehalogenimonas sp. Strain 4OHTPN, Dechlorinates Aromatic 4 Hydroxy chlorothalonil by a Novel Reductive Dehalogenase.</title>
        <authorList>
            <person name="Liu G."/>
        </authorList>
    </citation>
    <scope>NUCLEOTIDE SEQUENCE</scope>
    <source>
        <strain evidence="15">4OHTPN</strain>
    </source>
</reference>
<keyword evidence="4 10" id="KW-0378">Hydrolase</keyword>
<dbReference type="CDD" id="cd00268">
    <property type="entry name" value="DEADc"/>
    <property type="match status" value="1"/>
</dbReference>
<name>A0AAU8GC81_9CHLR</name>
<comment type="similarity">
    <text evidence="7 10">Belongs to the DEAD box helicase family.</text>
</comment>
<dbReference type="PANTHER" id="PTHR47959:SF13">
    <property type="entry name" value="ATP-DEPENDENT RNA HELICASE RHLE"/>
    <property type="match status" value="1"/>
</dbReference>
<dbReference type="GO" id="GO:0005524">
    <property type="term" value="F:ATP binding"/>
    <property type="evidence" value="ECO:0007669"/>
    <property type="project" value="UniProtKB-KW"/>
</dbReference>
<evidence type="ECO:0000256" key="5">
    <source>
        <dbReference type="ARBA" id="ARBA00022806"/>
    </source>
</evidence>
<dbReference type="PROSITE" id="PS51195">
    <property type="entry name" value="Q_MOTIF"/>
    <property type="match status" value="1"/>
</dbReference>
<dbReference type="GO" id="GO:0003723">
    <property type="term" value="F:RNA binding"/>
    <property type="evidence" value="ECO:0007669"/>
    <property type="project" value="UniProtKB-ARBA"/>
</dbReference>
<dbReference type="SMART" id="SM00487">
    <property type="entry name" value="DEXDc"/>
    <property type="match status" value="1"/>
</dbReference>
<protein>
    <recommendedName>
        <fullName evidence="1">RNA helicase</fullName>
        <ecNumber evidence="1">3.6.4.13</ecNumber>
    </recommendedName>
</protein>
<dbReference type="EC" id="3.6.4.13" evidence="1"/>
<dbReference type="GO" id="GO:0016787">
    <property type="term" value="F:hydrolase activity"/>
    <property type="evidence" value="ECO:0007669"/>
    <property type="project" value="UniProtKB-KW"/>
</dbReference>
<dbReference type="Gene3D" id="3.40.50.300">
    <property type="entry name" value="P-loop containing nucleotide triphosphate hydrolases"/>
    <property type="match status" value="2"/>
</dbReference>
<evidence type="ECO:0000256" key="10">
    <source>
        <dbReference type="RuleBase" id="RU000492"/>
    </source>
</evidence>
<dbReference type="PROSITE" id="PS51194">
    <property type="entry name" value="HELICASE_CTER"/>
    <property type="match status" value="1"/>
</dbReference>
<dbReference type="CDD" id="cd18787">
    <property type="entry name" value="SF2_C_DEAD"/>
    <property type="match status" value="1"/>
</dbReference>
<feature type="domain" description="DEAD-box RNA helicase Q" evidence="14">
    <location>
        <begin position="1"/>
        <end position="29"/>
    </location>
</feature>
<evidence type="ECO:0000259" key="13">
    <source>
        <dbReference type="PROSITE" id="PS51194"/>
    </source>
</evidence>
<dbReference type="InterPro" id="IPR000629">
    <property type="entry name" value="RNA-helicase_DEAD-box_CS"/>
</dbReference>
<evidence type="ECO:0000259" key="14">
    <source>
        <dbReference type="PROSITE" id="PS51195"/>
    </source>
</evidence>
<evidence type="ECO:0000256" key="8">
    <source>
        <dbReference type="ARBA" id="ARBA00047984"/>
    </source>
</evidence>
<dbReference type="InterPro" id="IPR011545">
    <property type="entry name" value="DEAD/DEAH_box_helicase_dom"/>
</dbReference>
<keyword evidence="3 10" id="KW-0547">Nucleotide-binding</keyword>
<evidence type="ECO:0000256" key="11">
    <source>
        <dbReference type="SAM" id="MobiDB-lite"/>
    </source>
</evidence>
<feature type="short sequence motif" description="Q motif" evidence="9">
    <location>
        <begin position="1"/>
        <end position="29"/>
    </location>
</feature>
<dbReference type="InterPro" id="IPR027417">
    <property type="entry name" value="P-loop_NTPase"/>
</dbReference>
<dbReference type="PANTHER" id="PTHR47959">
    <property type="entry name" value="ATP-DEPENDENT RNA HELICASE RHLE-RELATED"/>
    <property type="match status" value="1"/>
</dbReference>
<dbReference type="GO" id="GO:0003724">
    <property type="term" value="F:RNA helicase activity"/>
    <property type="evidence" value="ECO:0007669"/>
    <property type="project" value="UniProtKB-EC"/>
</dbReference>
<keyword evidence="6 10" id="KW-0067">ATP-binding</keyword>
<sequence>MTFESFNLHPAVMNGVKAVGYTEPTPIQAQAIPPALEGKDLIGLAQTGTGKTAAFVIPMLQRLLKGPTGKLRALIISPTRELAEQIYDTIKGLSYYTSLRAMAIYGGVGMEPQKSKIRTGVDIVVACPGRLLDHVWQGTIDFTDVELLVIDEADRMFDMGFLPDVRKILKCLMHQRQTLLFSATMPDDVRKLVREVLKDPVTVQIGTVAPANTVAHALYPVRQDLKTPLLKAVLKQIDTGSILVFTRTKHRTERVALALAQAGHSVASIQGNLSQYRRQEALDGFKDGKYKVLVATDIASRGIDVSDVSHVINYDMPDTADAYIHRIGRTGRIGKTGDAFTFVTAEDELMVKSLERLLKAPIERRIVDGFKYDAPEPVKTEFARPPRRHTRPQTAAPNVDRSRRRRPATG</sequence>
<dbReference type="InterPro" id="IPR050079">
    <property type="entry name" value="DEAD_box_RNA_helicase"/>
</dbReference>
<evidence type="ECO:0000256" key="1">
    <source>
        <dbReference type="ARBA" id="ARBA00012552"/>
    </source>
</evidence>
<dbReference type="EMBL" id="CP159307">
    <property type="protein sequence ID" value="XCH34092.1"/>
    <property type="molecule type" value="Genomic_DNA"/>
</dbReference>
<evidence type="ECO:0000256" key="6">
    <source>
        <dbReference type="ARBA" id="ARBA00022840"/>
    </source>
</evidence>
<comment type="catalytic activity">
    <reaction evidence="8">
        <text>ATP + H2O = ADP + phosphate + H(+)</text>
        <dbReference type="Rhea" id="RHEA:13065"/>
        <dbReference type="ChEBI" id="CHEBI:15377"/>
        <dbReference type="ChEBI" id="CHEBI:15378"/>
        <dbReference type="ChEBI" id="CHEBI:30616"/>
        <dbReference type="ChEBI" id="CHEBI:43474"/>
        <dbReference type="ChEBI" id="CHEBI:456216"/>
        <dbReference type="EC" id="3.6.4.13"/>
    </reaction>
</comment>
<dbReference type="PROSITE" id="PS51192">
    <property type="entry name" value="HELICASE_ATP_BIND_1"/>
    <property type="match status" value="1"/>
</dbReference>
<dbReference type="Pfam" id="PF00271">
    <property type="entry name" value="Helicase_C"/>
    <property type="match status" value="1"/>
</dbReference>
<dbReference type="InterPro" id="IPR001650">
    <property type="entry name" value="Helicase_C-like"/>
</dbReference>
<dbReference type="GO" id="GO:0005829">
    <property type="term" value="C:cytosol"/>
    <property type="evidence" value="ECO:0007669"/>
    <property type="project" value="TreeGrafter"/>
</dbReference>
<dbReference type="InterPro" id="IPR014014">
    <property type="entry name" value="RNA_helicase_DEAD_Q_motif"/>
</dbReference>
<keyword evidence="5 10" id="KW-0347">Helicase</keyword>
<dbReference type="InterPro" id="IPR014001">
    <property type="entry name" value="Helicase_ATP-bd"/>
</dbReference>
<proteinExistence type="inferred from homology"/>
<dbReference type="PROSITE" id="PS00039">
    <property type="entry name" value="DEAD_ATP_HELICASE"/>
    <property type="match status" value="1"/>
</dbReference>
<evidence type="ECO:0000256" key="3">
    <source>
        <dbReference type="ARBA" id="ARBA00022741"/>
    </source>
</evidence>
<organism evidence="15">
    <name type="scientific">Dehalogenimonas sp. 4OHTPN</name>
    <dbReference type="NCBI Taxonomy" id="3166643"/>
    <lineage>
        <taxon>Bacteria</taxon>
        <taxon>Bacillati</taxon>
        <taxon>Chloroflexota</taxon>
        <taxon>Dehalococcoidia</taxon>
        <taxon>Dehalococcoidales</taxon>
        <taxon>Dehalococcoidaceae</taxon>
        <taxon>Dehalogenimonas</taxon>
    </lineage>
</organism>
<feature type="region of interest" description="Disordered" evidence="11">
    <location>
        <begin position="377"/>
        <end position="410"/>
    </location>
</feature>
<gene>
    <name evidence="15" type="ORF">ABV300_04225</name>
</gene>
<evidence type="ECO:0000256" key="2">
    <source>
        <dbReference type="ARBA" id="ARBA00022490"/>
    </source>
</evidence>
<dbReference type="SUPFAM" id="SSF52540">
    <property type="entry name" value="P-loop containing nucleoside triphosphate hydrolases"/>
    <property type="match status" value="1"/>
</dbReference>
<feature type="domain" description="Helicase ATP-binding" evidence="12">
    <location>
        <begin position="32"/>
        <end position="203"/>
    </location>
</feature>
<dbReference type="InterPro" id="IPR044742">
    <property type="entry name" value="DEAD/DEAH_RhlB"/>
</dbReference>